<proteinExistence type="predicted"/>
<organism evidence="1">
    <name type="scientific">Anguilla anguilla</name>
    <name type="common">European freshwater eel</name>
    <name type="synonym">Muraena anguilla</name>
    <dbReference type="NCBI Taxonomy" id="7936"/>
    <lineage>
        <taxon>Eukaryota</taxon>
        <taxon>Metazoa</taxon>
        <taxon>Chordata</taxon>
        <taxon>Craniata</taxon>
        <taxon>Vertebrata</taxon>
        <taxon>Euteleostomi</taxon>
        <taxon>Actinopterygii</taxon>
        <taxon>Neopterygii</taxon>
        <taxon>Teleostei</taxon>
        <taxon>Anguilliformes</taxon>
        <taxon>Anguillidae</taxon>
        <taxon>Anguilla</taxon>
    </lineage>
</organism>
<reference evidence="1" key="1">
    <citation type="submission" date="2014-11" db="EMBL/GenBank/DDBJ databases">
        <authorList>
            <person name="Amaro Gonzalez C."/>
        </authorList>
    </citation>
    <scope>NUCLEOTIDE SEQUENCE</scope>
</reference>
<reference evidence="1" key="2">
    <citation type="journal article" date="2015" name="Fish Shellfish Immunol.">
        <title>Early steps in the European eel (Anguilla anguilla)-Vibrio vulnificus interaction in the gills: Role of the RtxA13 toxin.</title>
        <authorList>
            <person name="Callol A."/>
            <person name="Pajuelo D."/>
            <person name="Ebbesson L."/>
            <person name="Teles M."/>
            <person name="MacKenzie S."/>
            <person name="Amaro C."/>
        </authorList>
    </citation>
    <scope>NUCLEOTIDE SEQUENCE</scope>
</reference>
<dbReference type="EMBL" id="GBXM01028963">
    <property type="protein sequence ID" value="JAH79614.1"/>
    <property type="molecule type" value="Transcribed_RNA"/>
</dbReference>
<accession>A0A0E9VNA8</accession>
<evidence type="ECO:0000313" key="1">
    <source>
        <dbReference type="EMBL" id="JAH79614.1"/>
    </source>
</evidence>
<dbReference type="AlphaFoldDB" id="A0A0E9VNA8"/>
<name>A0A0E9VNA8_ANGAN</name>
<sequence>MFKSGDILGKQEIVLIFPPSAL</sequence>
<protein>
    <submittedName>
        <fullName evidence="1">Uncharacterized protein</fullName>
    </submittedName>
</protein>